<sequence length="295" mass="30908">MVAFTPSSDGIVIVDKPAGMTSHTVVARVRRLAGTRKVGHAGTLDPMATGVLVAGLNRATRLLGHLQLADKSYDATIRLGATTSTDDAEGEVVSTAPVDGVTDAAIAAGVTPYRGEISQVPSAVSAIKVDGKRAYERVRAGEEVVLKSRTVTVSRYDVLDIRRGDGWIDVDVSVDCSSGTYIRALARDLGADLGVGGHLTALRRTRVGTFDLSVAHSLDALAEEFTWLPIADVAAGTFPRYDADAEQAAAIRTGRPLPGLKLSAGQTAMFDPTGIFLALYEPHGPLAKPTAVFVS</sequence>
<feature type="domain" description="tRNA pseudouridylate synthase B C-terminal" evidence="8">
    <location>
        <begin position="183"/>
        <end position="224"/>
    </location>
</feature>
<comment type="function">
    <text evidence="5">Responsible for synthesis of pseudouridine from uracil-55 in the psi GC loop of transfer RNAs.</text>
</comment>
<dbReference type="Gene3D" id="2.30.130.10">
    <property type="entry name" value="PUA domain"/>
    <property type="match status" value="1"/>
</dbReference>
<dbReference type="HAMAP" id="MF_01080">
    <property type="entry name" value="TruB_bact"/>
    <property type="match status" value="1"/>
</dbReference>
<dbReference type="Proteomes" id="UP000553957">
    <property type="component" value="Unassembled WGS sequence"/>
</dbReference>
<dbReference type="GO" id="GO:0160148">
    <property type="term" value="F:tRNA pseudouridine(55) synthase activity"/>
    <property type="evidence" value="ECO:0007669"/>
    <property type="project" value="UniProtKB-EC"/>
</dbReference>
<dbReference type="CDD" id="cd02573">
    <property type="entry name" value="PseudoU_synth_EcTruB"/>
    <property type="match status" value="1"/>
</dbReference>
<dbReference type="InterPro" id="IPR015225">
    <property type="entry name" value="tRNA_psdUridine_synth_fam2_C"/>
</dbReference>
<evidence type="ECO:0000256" key="2">
    <source>
        <dbReference type="ARBA" id="ARBA00005642"/>
    </source>
</evidence>
<reference evidence="9 10" key="1">
    <citation type="submission" date="2020-08" db="EMBL/GenBank/DDBJ databases">
        <title>Sequencing the genomes of 1000 actinobacteria strains.</title>
        <authorList>
            <person name="Klenk H.-P."/>
        </authorList>
    </citation>
    <scope>NUCLEOTIDE SEQUENCE [LARGE SCALE GENOMIC DNA]</scope>
    <source>
        <strain evidence="9 10">DSM 15626</strain>
    </source>
</reference>
<evidence type="ECO:0000256" key="3">
    <source>
        <dbReference type="ARBA" id="ARBA00022694"/>
    </source>
</evidence>
<dbReference type="RefSeq" id="WP_337796456.1">
    <property type="nucleotide sequence ID" value="NZ_BAAAGT010000012.1"/>
</dbReference>
<dbReference type="GO" id="GO:0003723">
    <property type="term" value="F:RNA binding"/>
    <property type="evidence" value="ECO:0007669"/>
    <property type="project" value="InterPro"/>
</dbReference>
<dbReference type="PANTHER" id="PTHR13767">
    <property type="entry name" value="TRNA-PSEUDOURIDINE SYNTHASE"/>
    <property type="match status" value="1"/>
</dbReference>
<protein>
    <recommendedName>
        <fullName evidence="5">tRNA pseudouridine synthase B</fullName>
        <ecNumber evidence="5">5.4.99.25</ecNumber>
    </recommendedName>
    <alternativeName>
        <fullName evidence="5">tRNA pseudouridine(55) synthase</fullName>
        <shortName evidence="5">Psi55 synthase</shortName>
    </alternativeName>
    <alternativeName>
        <fullName evidence="5">tRNA pseudouridylate synthase</fullName>
    </alternativeName>
    <alternativeName>
        <fullName evidence="5">tRNA-uridine isomerase</fullName>
    </alternativeName>
</protein>
<dbReference type="InterPro" id="IPR020103">
    <property type="entry name" value="PsdUridine_synth_cat_dom_sf"/>
</dbReference>
<accession>A0A841SGB5</accession>
<dbReference type="EC" id="5.4.99.25" evidence="5"/>
<feature type="domain" description="Pseudouridine synthase II N-terminal" evidence="6">
    <location>
        <begin position="30"/>
        <end position="182"/>
    </location>
</feature>
<dbReference type="EMBL" id="JACHKF010000001">
    <property type="protein sequence ID" value="MBB6568630.1"/>
    <property type="molecule type" value="Genomic_DNA"/>
</dbReference>
<organism evidence="9 10">
    <name type="scientific">Kribbella sandramycini</name>
    <dbReference type="NCBI Taxonomy" id="60450"/>
    <lineage>
        <taxon>Bacteria</taxon>
        <taxon>Bacillati</taxon>
        <taxon>Actinomycetota</taxon>
        <taxon>Actinomycetes</taxon>
        <taxon>Propionibacteriales</taxon>
        <taxon>Kribbellaceae</taxon>
        <taxon>Kribbella</taxon>
    </lineage>
</organism>
<dbReference type="Pfam" id="PF16198">
    <property type="entry name" value="TruB_C_2"/>
    <property type="match status" value="1"/>
</dbReference>
<dbReference type="InterPro" id="IPR015947">
    <property type="entry name" value="PUA-like_sf"/>
</dbReference>
<evidence type="ECO:0000259" key="6">
    <source>
        <dbReference type="Pfam" id="PF01509"/>
    </source>
</evidence>
<dbReference type="InterPro" id="IPR014780">
    <property type="entry name" value="tRNA_psdUridine_synth_TruB"/>
</dbReference>
<dbReference type="SUPFAM" id="SSF55120">
    <property type="entry name" value="Pseudouridine synthase"/>
    <property type="match status" value="1"/>
</dbReference>
<gene>
    <name evidence="5" type="primary">truB</name>
    <name evidence="9" type="ORF">HNR71_004267</name>
</gene>
<evidence type="ECO:0000256" key="4">
    <source>
        <dbReference type="ARBA" id="ARBA00023235"/>
    </source>
</evidence>
<comment type="catalytic activity">
    <reaction evidence="1 5">
        <text>uridine(55) in tRNA = pseudouridine(55) in tRNA</text>
        <dbReference type="Rhea" id="RHEA:42532"/>
        <dbReference type="Rhea" id="RHEA-COMP:10101"/>
        <dbReference type="Rhea" id="RHEA-COMP:10102"/>
        <dbReference type="ChEBI" id="CHEBI:65314"/>
        <dbReference type="ChEBI" id="CHEBI:65315"/>
        <dbReference type="EC" id="5.4.99.25"/>
    </reaction>
</comment>
<evidence type="ECO:0000313" key="10">
    <source>
        <dbReference type="Proteomes" id="UP000553957"/>
    </source>
</evidence>
<dbReference type="GO" id="GO:0031119">
    <property type="term" value="P:tRNA pseudouridine synthesis"/>
    <property type="evidence" value="ECO:0007669"/>
    <property type="project" value="UniProtKB-UniRule"/>
</dbReference>
<evidence type="ECO:0000313" key="9">
    <source>
        <dbReference type="EMBL" id="MBB6568630.1"/>
    </source>
</evidence>
<dbReference type="InterPro" id="IPR036974">
    <property type="entry name" value="PUA_sf"/>
</dbReference>
<evidence type="ECO:0000259" key="7">
    <source>
        <dbReference type="Pfam" id="PF09142"/>
    </source>
</evidence>
<dbReference type="GO" id="GO:1990481">
    <property type="term" value="P:mRNA pseudouridine synthesis"/>
    <property type="evidence" value="ECO:0007669"/>
    <property type="project" value="TreeGrafter"/>
</dbReference>
<keyword evidence="4 5" id="KW-0413">Isomerase</keyword>
<dbReference type="SUPFAM" id="SSF88697">
    <property type="entry name" value="PUA domain-like"/>
    <property type="match status" value="1"/>
</dbReference>
<comment type="caution">
    <text evidence="9">The sequence shown here is derived from an EMBL/GenBank/DDBJ whole genome shotgun (WGS) entry which is preliminary data.</text>
</comment>
<dbReference type="PANTHER" id="PTHR13767:SF2">
    <property type="entry name" value="PSEUDOURIDYLATE SYNTHASE TRUB1"/>
    <property type="match status" value="1"/>
</dbReference>
<proteinExistence type="inferred from homology"/>
<keyword evidence="3 5" id="KW-0819">tRNA processing</keyword>
<dbReference type="Gene3D" id="3.30.2350.10">
    <property type="entry name" value="Pseudouridine synthase"/>
    <property type="match status" value="1"/>
</dbReference>
<dbReference type="NCBIfam" id="TIGR00431">
    <property type="entry name" value="TruB"/>
    <property type="match status" value="1"/>
</dbReference>
<evidence type="ECO:0000259" key="8">
    <source>
        <dbReference type="Pfam" id="PF16198"/>
    </source>
</evidence>
<dbReference type="InterPro" id="IPR002501">
    <property type="entry name" value="PsdUridine_synth_N"/>
</dbReference>
<dbReference type="InterPro" id="IPR032819">
    <property type="entry name" value="TruB_C"/>
</dbReference>
<evidence type="ECO:0000256" key="5">
    <source>
        <dbReference type="HAMAP-Rule" id="MF_01080"/>
    </source>
</evidence>
<dbReference type="AlphaFoldDB" id="A0A841SGB5"/>
<dbReference type="Pfam" id="PF09142">
    <property type="entry name" value="TruB_C"/>
    <property type="match status" value="1"/>
</dbReference>
<dbReference type="Pfam" id="PF01509">
    <property type="entry name" value="TruB_N"/>
    <property type="match status" value="1"/>
</dbReference>
<feature type="domain" description="tRNA pseudouridine synthase II TruB subfamily 2 C-terminal" evidence="7">
    <location>
        <begin position="238"/>
        <end position="293"/>
    </location>
</feature>
<dbReference type="FunFam" id="3.30.2350.10:FF:000011">
    <property type="entry name" value="tRNA pseudouridine synthase B"/>
    <property type="match status" value="1"/>
</dbReference>
<name>A0A841SGB5_9ACTN</name>
<feature type="active site" description="Nucleophile" evidence="5">
    <location>
        <position position="45"/>
    </location>
</feature>
<evidence type="ECO:0000256" key="1">
    <source>
        <dbReference type="ARBA" id="ARBA00000385"/>
    </source>
</evidence>
<comment type="similarity">
    <text evidence="2 5">Belongs to the pseudouridine synthase TruB family. Type 1 subfamily.</text>
</comment>